<proteinExistence type="predicted"/>
<dbReference type="EMBL" id="DS113319">
    <property type="protein sequence ID" value="EAY11438.1"/>
    <property type="molecule type" value="Genomic_DNA"/>
</dbReference>
<gene>
    <name evidence="1" type="ORF">TVAG_418750</name>
</gene>
<dbReference type="AlphaFoldDB" id="A2E7E5"/>
<dbReference type="RefSeq" id="XP_001323661.1">
    <property type="nucleotide sequence ID" value="XM_001323626.1"/>
</dbReference>
<keyword evidence="2" id="KW-1185">Reference proteome</keyword>
<reference evidence="1" key="2">
    <citation type="journal article" date="2007" name="Science">
        <title>Draft genome sequence of the sexually transmitted pathogen Trichomonas vaginalis.</title>
        <authorList>
            <person name="Carlton J.M."/>
            <person name="Hirt R.P."/>
            <person name="Silva J.C."/>
            <person name="Delcher A.L."/>
            <person name="Schatz M."/>
            <person name="Zhao Q."/>
            <person name="Wortman J.R."/>
            <person name="Bidwell S.L."/>
            <person name="Alsmark U.C.M."/>
            <person name="Besteiro S."/>
            <person name="Sicheritz-Ponten T."/>
            <person name="Noel C.J."/>
            <person name="Dacks J.B."/>
            <person name="Foster P.G."/>
            <person name="Simillion C."/>
            <person name="Van de Peer Y."/>
            <person name="Miranda-Saavedra D."/>
            <person name="Barton G.J."/>
            <person name="Westrop G.D."/>
            <person name="Mueller S."/>
            <person name="Dessi D."/>
            <person name="Fiori P.L."/>
            <person name="Ren Q."/>
            <person name="Paulsen I."/>
            <person name="Zhang H."/>
            <person name="Bastida-Corcuera F.D."/>
            <person name="Simoes-Barbosa A."/>
            <person name="Brown M.T."/>
            <person name="Hayes R.D."/>
            <person name="Mukherjee M."/>
            <person name="Okumura C.Y."/>
            <person name="Schneider R."/>
            <person name="Smith A.J."/>
            <person name="Vanacova S."/>
            <person name="Villalvazo M."/>
            <person name="Haas B.J."/>
            <person name="Pertea M."/>
            <person name="Feldblyum T.V."/>
            <person name="Utterback T.R."/>
            <person name="Shu C.L."/>
            <person name="Osoegawa K."/>
            <person name="de Jong P.J."/>
            <person name="Hrdy I."/>
            <person name="Horvathova L."/>
            <person name="Zubacova Z."/>
            <person name="Dolezal P."/>
            <person name="Malik S.B."/>
            <person name="Logsdon J.M. Jr."/>
            <person name="Henze K."/>
            <person name="Gupta A."/>
            <person name="Wang C.C."/>
            <person name="Dunne R.L."/>
            <person name="Upcroft J.A."/>
            <person name="Upcroft P."/>
            <person name="White O."/>
            <person name="Salzberg S.L."/>
            <person name="Tang P."/>
            <person name="Chiu C.-H."/>
            <person name="Lee Y.-S."/>
            <person name="Embley T.M."/>
            <person name="Coombs G.H."/>
            <person name="Mottram J.C."/>
            <person name="Tachezy J."/>
            <person name="Fraser-Liggett C.M."/>
            <person name="Johnson P.J."/>
        </authorList>
    </citation>
    <scope>NUCLEOTIDE SEQUENCE [LARGE SCALE GENOMIC DNA]</scope>
    <source>
        <strain evidence="1">G3</strain>
    </source>
</reference>
<dbReference type="VEuPathDB" id="TrichDB:TVAG_418750"/>
<evidence type="ECO:0000313" key="1">
    <source>
        <dbReference type="EMBL" id="EAY11438.1"/>
    </source>
</evidence>
<reference evidence="1" key="1">
    <citation type="submission" date="2006-10" db="EMBL/GenBank/DDBJ databases">
        <authorList>
            <person name="Amadeo P."/>
            <person name="Zhao Q."/>
            <person name="Wortman J."/>
            <person name="Fraser-Liggett C."/>
            <person name="Carlton J."/>
        </authorList>
    </citation>
    <scope>NUCLEOTIDE SEQUENCE</scope>
    <source>
        <strain evidence="1">G3</strain>
    </source>
</reference>
<organism evidence="1 2">
    <name type="scientific">Trichomonas vaginalis (strain ATCC PRA-98 / G3)</name>
    <dbReference type="NCBI Taxonomy" id="412133"/>
    <lineage>
        <taxon>Eukaryota</taxon>
        <taxon>Metamonada</taxon>
        <taxon>Parabasalia</taxon>
        <taxon>Trichomonadida</taxon>
        <taxon>Trichomonadidae</taxon>
        <taxon>Trichomonas</taxon>
    </lineage>
</organism>
<dbReference type="Proteomes" id="UP000001542">
    <property type="component" value="Unassembled WGS sequence"/>
</dbReference>
<dbReference type="VEuPathDB" id="TrichDB:TVAGG3_0832020"/>
<name>A2E7E5_TRIV3</name>
<sequence>MEYEFQQLQNLRIGEDAFRCYTFPERDPAEIAKLISRPSRPITQISHKYANKPVRTIHPTRHNDLYITD</sequence>
<evidence type="ECO:0000313" key="2">
    <source>
        <dbReference type="Proteomes" id="UP000001542"/>
    </source>
</evidence>
<protein>
    <submittedName>
        <fullName evidence="1">Uncharacterized protein</fullName>
    </submittedName>
</protein>
<dbReference type="InParanoid" id="A2E7E5"/>
<accession>A2E7E5</accession>
<dbReference type="KEGG" id="tva:4769391"/>